<dbReference type="Gene3D" id="3.40.50.300">
    <property type="entry name" value="P-loop containing nucleotide triphosphate hydrolases"/>
    <property type="match status" value="2"/>
</dbReference>
<keyword evidence="3 5" id="KW-0067">ATP-binding</keyword>
<reference evidence="5 6" key="1">
    <citation type="submission" date="2016-11" db="EMBL/GenBank/DDBJ databases">
        <authorList>
            <person name="Jaros S."/>
            <person name="Januszkiewicz K."/>
            <person name="Wedrychowicz H."/>
        </authorList>
    </citation>
    <scope>NUCLEOTIDE SEQUENCE [LARGE SCALE GENOMIC DNA]</scope>
    <source>
        <strain evidence="5 6">DSM 26897</strain>
    </source>
</reference>
<dbReference type="InterPro" id="IPR027417">
    <property type="entry name" value="P-loop_NTPase"/>
</dbReference>
<dbReference type="RefSeq" id="WP_073044000.1">
    <property type="nucleotide sequence ID" value="NZ_FQUO01000009.1"/>
</dbReference>
<evidence type="ECO:0000259" key="4">
    <source>
        <dbReference type="PROSITE" id="PS50893"/>
    </source>
</evidence>
<keyword evidence="2" id="KW-0547">Nucleotide-binding</keyword>
<keyword evidence="6" id="KW-1185">Reference proteome</keyword>
<dbReference type="GO" id="GO:0005524">
    <property type="term" value="F:ATP binding"/>
    <property type="evidence" value="ECO:0007669"/>
    <property type="project" value="UniProtKB-KW"/>
</dbReference>
<keyword evidence="1" id="KW-0813">Transport</keyword>
<dbReference type="PANTHER" id="PTHR43553">
    <property type="entry name" value="HEAVY METAL TRANSPORTER"/>
    <property type="match status" value="1"/>
</dbReference>
<evidence type="ECO:0000313" key="6">
    <source>
        <dbReference type="Proteomes" id="UP000184368"/>
    </source>
</evidence>
<dbReference type="GO" id="GO:0042626">
    <property type="term" value="F:ATPase-coupled transmembrane transporter activity"/>
    <property type="evidence" value="ECO:0007669"/>
    <property type="project" value="TreeGrafter"/>
</dbReference>
<dbReference type="AlphaFoldDB" id="A0A1M5CU23"/>
<dbReference type="PROSITE" id="PS50893">
    <property type="entry name" value="ABC_TRANSPORTER_2"/>
    <property type="match status" value="2"/>
</dbReference>
<name>A0A1M5CU23_9BACT</name>
<dbReference type="Pfam" id="PF00005">
    <property type="entry name" value="ABC_tran"/>
    <property type="match status" value="2"/>
</dbReference>
<dbReference type="GO" id="GO:0016887">
    <property type="term" value="F:ATP hydrolysis activity"/>
    <property type="evidence" value="ECO:0007669"/>
    <property type="project" value="InterPro"/>
</dbReference>
<organism evidence="5 6">
    <name type="scientific">Cnuella takakiae</name>
    <dbReference type="NCBI Taxonomy" id="1302690"/>
    <lineage>
        <taxon>Bacteria</taxon>
        <taxon>Pseudomonadati</taxon>
        <taxon>Bacteroidota</taxon>
        <taxon>Chitinophagia</taxon>
        <taxon>Chitinophagales</taxon>
        <taxon>Chitinophagaceae</taxon>
        <taxon>Cnuella</taxon>
    </lineage>
</organism>
<evidence type="ECO:0000256" key="2">
    <source>
        <dbReference type="ARBA" id="ARBA00022741"/>
    </source>
</evidence>
<dbReference type="SUPFAM" id="SSF52540">
    <property type="entry name" value="P-loop containing nucleoside triphosphate hydrolases"/>
    <property type="match status" value="2"/>
</dbReference>
<dbReference type="CDD" id="cd00267">
    <property type="entry name" value="ABC_ATPase"/>
    <property type="match status" value="1"/>
</dbReference>
<dbReference type="Proteomes" id="UP000184368">
    <property type="component" value="Unassembled WGS sequence"/>
</dbReference>
<dbReference type="InterPro" id="IPR003439">
    <property type="entry name" value="ABC_transporter-like_ATP-bd"/>
</dbReference>
<evidence type="ECO:0000256" key="1">
    <source>
        <dbReference type="ARBA" id="ARBA00022448"/>
    </source>
</evidence>
<proteinExistence type="predicted"/>
<dbReference type="PANTHER" id="PTHR43553:SF3">
    <property type="entry name" value="ABC TRANSPORTER ATP-BINDING PROTEIN MODF"/>
    <property type="match status" value="1"/>
</dbReference>
<feature type="domain" description="ABC transporter" evidence="4">
    <location>
        <begin position="3"/>
        <end position="238"/>
    </location>
</feature>
<accession>A0A1M5CU23</accession>
<dbReference type="STRING" id="1302690.BUE76_08580"/>
<dbReference type="InterPro" id="IPR050095">
    <property type="entry name" value="ECF_ABC_transporter_ATP-bd"/>
</dbReference>
<evidence type="ECO:0000256" key="3">
    <source>
        <dbReference type="ARBA" id="ARBA00022840"/>
    </source>
</evidence>
<feature type="domain" description="ABC transporter" evidence="4">
    <location>
        <begin position="254"/>
        <end position="476"/>
    </location>
</feature>
<dbReference type="EMBL" id="FQUO01000009">
    <property type="protein sequence ID" value="SHF58224.1"/>
    <property type="molecule type" value="Genomic_DNA"/>
</dbReference>
<dbReference type="InterPro" id="IPR003593">
    <property type="entry name" value="AAA+_ATPase"/>
</dbReference>
<protein>
    <submittedName>
        <fullName evidence="5">Molybdate transport system ATP-binding protein</fullName>
    </submittedName>
</protein>
<dbReference type="SMART" id="SM00382">
    <property type="entry name" value="AAA"/>
    <property type="match status" value="2"/>
</dbReference>
<gene>
    <name evidence="5" type="ORF">SAMN05444008_109216</name>
</gene>
<evidence type="ECO:0000313" key="5">
    <source>
        <dbReference type="EMBL" id="SHF58224.1"/>
    </source>
</evidence>
<sequence>MILQVQQLSVKRGSNSVLHDLNFSLLKGAIVAITGPSGSGKTTLLEALSGKLFYSGTIHLEEGVKLALVAQQHQFRNLSHTDTFYYQQRFNSFDADDALTVEAELPQLFATDTDERMQNIRILFGLDTLLHRRLLHLSNGENKRLQLAKALMDAPGILLLDNPFTGLDTAARVVLEESLVHLASEGLTILFSCAASKVPAMAQLVLALDGKGGGQLLPAETYRATYRMQVPQLNAALLQQLLPGHAISDFTMAVRMVDVNVRYGDKQVLQHINWEVRRGERWSLSGPNGAGKSTLLSLITADNPQAYANEIYLFDRRRGSGETIWDIKKNIGFVSPELHLNFDKTSTVSDTVASGLFDTIGLFRPVTESQRKNVKDWLQLLSLDVYANKLLWQMPLGTQRLVLLARALVKQPPLLVLDEPLQGLDEQQAAQFRAIIDAICSHTQQTMIFVSHYTEDLPEAVTFHLKLEEGKVIAHV</sequence>
<dbReference type="GO" id="GO:0043190">
    <property type="term" value="C:ATP-binding cassette (ABC) transporter complex"/>
    <property type="evidence" value="ECO:0007669"/>
    <property type="project" value="TreeGrafter"/>
</dbReference>